<dbReference type="AlphaFoldDB" id="A0A9W4MGH7"/>
<feature type="chain" id="PRO_5040903315" evidence="2">
    <location>
        <begin position="31"/>
        <end position="214"/>
    </location>
</feature>
<sequence length="214" mass="21804">MCIRRVVTLTTAALACVSAAALGLPAAAAAAPAAQARALPAGQAAFSAAPFTTDPSPAVRGRVADLAQKALAAHAGDIFGTMVEFYADNPVDTPDYTMGELININGDRQPLRWMYQSARPAATCAPRPPCCRTPRPASAPPATRLRRPAPPWPWAGSCAASATRTPRGPPSPRACGSSPRPAPGPGSRSSGRNATAPTPAVPRCPTRPAPGPSS</sequence>
<evidence type="ECO:0000313" key="3">
    <source>
        <dbReference type="EMBL" id="CAG7639367.1"/>
    </source>
</evidence>
<gene>
    <name evidence="3" type="ORF">SBRY_30320</name>
</gene>
<name>A0A9W4MGH7_9ACTN</name>
<proteinExistence type="predicted"/>
<protein>
    <submittedName>
        <fullName evidence="3">Uncharacterized protein</fullName>
    </submittedName>
</protein>
<keyword evidence="2" id="KW-0732">Signal</keyword>
<dbReference type="InterPro" id="IPR027268">
    <property type="entry name" value="Peptidase_M4/M1_CTD_sf"/>
</dbReference>
<accession>A0A9W4MGH7</accession>
<organism evidence="3 4">
    <name type="scientific">Actinacidiphila bryophytorum</name>
    <dbReference type="NCBI Taxonomy" id="1436133"/>
    <lineage>
        <taxon>Bacteria</taxon>
        <taxon>Bacillati</taxon>
        <taxon>Actinomycetota</taxon>
        <taxon>Actinomycetes</taxon>
        <taxon>Kitasatosporales</taxon>
        <taxon>Streptomycetaceae</taxon>
        <taxon>Actinacidiphila</taxon>
    </lineage>
</organism>
<dbReference type="PROSITE" id="PS51257">
    <property type="entry name" value="PROKAR_LIPOPROTEIN"/>
    <property type="match status" value="1"/>
</dbReference>
<dbReference type="EMBL" id="CAJVAX010000017">
    <property type="protein sequence ID" value="CAG7639367.1"/>
    <property type="molecule type" value="Genomic_DNA"/>
</dbReference>
<evidence type="ECO:0000256" key="2">
    <source>
        <dbReference type="SAM" id="SignalP"/>
    </source>
</evidence>
<dbReference type="Proteomes" id="UP001153328">
    <property type="component" value="Unassembled WGS sequence"/>
</dbReference>
<feature type="compositionally biased region" description="Pro residues" evidence="1">
    <location>
        <begin position="199"/>
        <end position="214"/>
    </location>
</feature>
<feature type="compositionally biased region" description="Low complexity" evidence="1">
    <location>
        <begin position="132"/>
        <end position="143"/>
    </location>
</feature>
<dbReference type="Gene3D" id="1.10.390.10">
    <property type="entry name" value="Neutral Protease Domain 2"/>
    <property type="match status" value="1"/>
</dbReference>
<reference evidence="3" key="1">
    <citation type="submission" date="2021-06" db="EMBL/GenBank/DDBJ databases">
        <authorList>
            <person name="Arsene-Ploetze F."/>
        </authorList>
    </citation>
    <scope>NUCLEOTIDE SEQUENCE</scope>
    <source>
        <strain evidence="3">SBRY1</strain>
    </source>
</reference>
<evidence type="ECO:0000313" key="4">
    <source>
        <dbReference type="Proteomes" id="UP001153328"/>
    </source>
</evidence>
<comment type="caution">
    <text evidence="3">The sequence shown here is derived from an EMBL/GenBank/DDBJ whole genome shotgun (WGS) entry which is preliminary data.</text>
</comment>
<feature type="region of interest" description="Disordered" evidence="1">
    <location>
        <begin position="122"/>
        <end position="214"/>
    </location>
</feature>
<feature type="signal peptide" evidence="2">
    <location>
        <begin position="1"/>
        <end position="30"/>
    </location>
</feature>
<evidence type="ECO:0000256" key="1">
    <source>
        <dbReference type="SAM" id="MobiDB-lite"/>
    </source>
</evidence>
<keyword evidence="4" id="KW-1185">Reference proteome</keyword>